<evidence type="ECO:0000313" key="8">
    <source>
        <dbReference type="Proteomes" id="UP000515563"/>
    </source>
</evidence>
<organism evidence="7 8">
    <name type="scientific">Kribbella qitaiheensis</name>
    <dbReference type="NCBI Taxonomy" id="1544730"/>
    <lineage>
        <taxon>Bacteria</taxon>
        <taxon>Bacillati</taxon>
        <taxon>Actinomycetota</taxon>
        <taxon>Actinomycetes</taxon>
        <taxon>Propionibacteriales</taxon>
        <taxon>Kribbellaceae</taxon>
        <taxon>Kribbella</taxon>
    </lineage>
</organism>
<dbReference type="Proteomes" id="UP000515563">
    <property type="component" value="Chromosome"/>
</dbReference>
<dbReference type="InterPro" id="IPR036052">
    <property type="entry name" value="TrpB-like_PALP_sf"/>
</dbReference>
<dbReference type="Gene3D" id="3.40.50.1100">
    <property type="match status" value="2"/>
</dbReference>
<reference evidence="8" key="1">
    <citation type="submission" date="2019-09" db="EMBL/GenBank/DDBJ databases">
        <title>Antimicrobial potential of Antarctic Bacteria.</title>
        <authorList>
            <person name="Benaud N."/>
            <person name="Edwards R.J."/>
            <person name="Ferrari B.C."/>
        </authorList>
    </citation>
    <scope>NUCLEOTIDE SEQUENCE [LARGE SCALE GENOMIC DNA]</scope>
    <source>
        <strain evidence="8">SPB151</strain>
    </source>
</reference>
<keyword evidence="3 5" id="KW-0663">Pyridoxal phosphate</keyword>
<dbReference type="InterPro" id="IPR027278">
    <property type="entry name" value="ACCD_DCysDesulf"/>
</dbReference>
<evidence type="ECO:0000256" key="1">
    <source>
        <dbReference type="ARBA" id="ARBA00001933"/>
    </source>
</evidence>
<feature type="active site" description="Nucleophile" evidence="4">
    <location>
        <position position="71"/>
    </location>
</feature>
<evidence type="ECO:0000256" key="5">
    <source>
        <dbReference type="PIRSR" id="PIRSR006278-2"/>
    </source>
</evidence>
<gene>
    <name evidence="7" type="ORF">F1D05_33110</name>
</gene>
<evidence type="ECO:0000256" key="4">
    <source>
        <dbReference type="PIRSR" id="PIRSR006278-1"/>
    </source>
</evidence>
<evidence type="ECO:0000256" key="3">
    <source>
        <dbReference type="ARBA" id="ARBA00022898"/>
    </source>
</evidence>
<accession>A0A7G6X6K7</accession>
<dbReference type="PANTHER" id="PTHR43780">
    <property type="entry name" value="1-AMINOCYCLOPROPANE-1-CARBOXYLATE DEAMINASE-RELATED"/>
    <property type="match status" value="1"/>
</dbReference>
<dbReference type="KEGG" id="kqi:F1D05_33110"/>
<evidence type="ECO:0000259" key="6">
    <source>
        <dbReference type="Pfam" id="PF00291"/>
    </source>
</evidence>
<dbReference type="EMBL" id="CP043661">
    <property type="protein sequence ID" value="QNE21872.1"/>
    <property type="molecule type" value="Genomic_DNA"/>
</dbReference>
<comment type="cofactor">
    <cofactor evidence="1">
        <name>pyridoxal 5'-phosphate</name>
        <dbReference type="ChEBI" id="CHEBI:597326"/>
    </cofactor>
</comment>
<dbReference type="Pfam" id="PF00291">
    <property type="entry name" value="PALP"/>
    <property type="match status" value="1"/>
</dbReference>
<dbReference type="InterPro" id="IPR001926">
    <property type="entry name" value="TrpB-like_PALP"/>
</dbReference>
<dbReference type="GO" id="GO:0019148">
    <property type="term" value="F:D-cysteine desulfhydrase activity"/>
    <property type="evidence" value="ECO:0007669"/>
    <property type="project" value="TreeGrafter"/>
</dbReference>
<dbReference type="RefSeq" id="WP_185444279.1">
    <property type="nucleotide sequence ID" value="NZ_CP043661.1"/>
</dbReference>
<name>A0A7G6X6K7_9ACTN</name>
<dbReference type="SUPFAM" id="SSF53686">
    <property type="entry name" value="Tryptophan synthase beta subunit-like PLP-dependent enzymes"/>
    <property type="match status" value="1"/>
</dbReference>
<dbReference type="AlphaFoldDB" id="A0A7G6X6K7"/>
<proteinExistence type="inferred from homology"/>
<feature type="domain" description="Tryptophan synthase beta chain-like PALP" evidence="6">
    <location>
        <begin position="10"/>
        <end position="291"/>
    </location>
</feature>
<dbReference type="GO" id="GO:1901605">
    <property type="term" value="P:alpha-amino acid metabolic process"/>
    <property type="evidence" value="ECO:0007669"/>
    <property type="project" value="UniProtKB-ARBA"/>
</dbReference>
<dbReference type="PIRSF" id="PIRSF006278">
    <property type="entry name" value="ACCD_DCysDesulf"/>
    <property type="match status" value="1"/>
</dbReference>
<evidence type="ECO:0000256" key="2">
    <source>
        <dbReference type="ARBA" id="ARBA00008639"/>
    </source>
</evidence>
<reference evidence="7 8" key="2">
    <citation type="journal article" date="2020" name="Microbiol. Resour. Announc.">
        <title>Antarctic desert soil bacteria exhibit high novel natural product potential, evaluated through long-read genome sequencing and comparative genomics.</title>
        <authorList>
            <person name="Benaud N."/>
            <person name="Edwards R.J."/>
            <person name="Amos T.G."/>
            <person name="D'Agostino P.M."/>
            <person name="Gutierrez-Chavez C."/>
            <person name="Montgomery K."/>
            <person name="Nicetic I."/>
            <person name="Ferrari B.C."/>
        </authorList>
    </citation>
    <scope>NUCLEOTIDE SEQUENCE [LARGE SCALE GENOMIC DNA]</scope>
    <source>
        <strain evidence="7 8">SPB151</strain>
    </source>
</reference>
<comment type="similarity">
    <text evidence="2">Belongs to the ACC deaminase/D-cysteine desulfhydrase family.</text>
</comment>
<dbReference type="PANTHER" id="PTHR43780:SF2">
    <property type="entry name" value="1-AMINOCYCLOPROPANE-1-CARBOXYLATE DEAMINASE-RELATED"/>
    <property type="match status" value="1"/>
</dbReference>
<keyword evidence="8" id="KW-1185">Reference proteome</keyword>
<sequence>MSSAIGLRVPSPVVELADERLAAGGVRVLLKRDDLIHPELPGNKWRKLKYNLVAAREQGHDTLLTFGGAYSNHLRATAAAGHYGSFRTIGVVRGEQHLPLNPSLSYAEARGMQLSYLDRTTYRSKASAEVIETLHQEFGDFYLLPEGGSNREAVIGCAELPAELEDHFDVLFCAVGTGGTLAGIAAGLSPGQRAIGIPVIKGGEYLEQEITNLQTLAFGSRRGNWTLNHAHHFGGYAKRTPTLDHFITDFETRHHLRLDWVYVAKMMHALYTQAAQGAFAPGTTIVAVITGSDELPTSENEPNAPSPKA</sequence>
<feature type="modified residue" description="N6-(pyridoxal phosphate)lysine" evidence="5">
    <location>
        <position position="44"/>
    </location>
</feature>
<evidence type="ECO:0000313" key="7">
    <source>
        <dbReference type="EMBL" id="QNE21872.1"/>
    </source>
</evidence>
<protein>
    <submittedName>
        <fullName evidence="7">1-aminocyclopropane-1-carboxylate deaminase/D-cysteine desulfhydrase</fullName>
    </submittedName>
</protein>